<keyword evidence="3" id="KW-1185">Reference proteome</keyword>
<comment type="caution">
    <text evidence="2">The sequence shown here is derived from an EMBL/GenBank/DDBJ whole genome shotgun (WGS) entry which is preliminary data.</text>
</comment>
<protein>
    <submittedName>
        <fullName evidence="2">Flp family type IVb pilin</fullName>
    </submittedName>
</protein>
<keyword evidence="1" id="KW-1133">Transmembrane helix</keyword>
<accession>A0A3L8P0M3</accession>
<dbReference type="Proteomes" id="UP000281708">
    <property type="component" value="Unassembled WGS sequence"/>
</dbReference>
<dbReference type="InterPro" id="IPR007047">
    <property type="entry name" value="Flp_Fap"/>
</dbReference>
<keyword evidence="1" id="KW-0472">Membrane</keyword>
<evidence type="ECO:0000256" key="1">
    <source>
        <dbReference type="SAM" id="Phobius"/>
    </source>
</evidence>
<dbReference type="AlphaFoldDB" id="A0A3L8P0M3"/>
<dbReference type="EMBL" id="RDBE01000009">
    <property type="protein sequence ID" value="RLV48467.1"/>
    <property type="molecule type" value="Genomic_DNA"/>
</dbReference>
<sequence length="64" mass="6639">MIELIRTWTRRDETGASAVEYGLLVAGIAALVVLVVFAFGGVIKGVFSKTCSTVRASSSVGSCS</sequence>
<dbReference type="RefSeq" id="WP_121806789.1">
    <property type="nucleotide sequence ID" value="NZ_RDBE01000009.1"/>
</dbReference>
<keyword evidence="1" id="KW-0812">Transmembrane</keyword>
<organism evidence="2 3">
    <name type="scientific">Nocardioides mangrovicus</name>
    <dbReference type="NCBI Taxonomy" id="2478913"/>
    <lineage>
        <taxon>Bacteria</taxon>
        <taxon>Bacillati</taxon>
        <taxon>Actinomycetota</taxon>
        <taxon>Actinomycetes</taxon>
        <taxon>Propionibacteriales</taxon>
        <taxon>Nocardioidaceae</taxon>
        <taxon>Nocardioides</taxon>
    </lineage>
</organism>
<proteinExistence type="predicted"/>
<dbReference type="Pfam" id="PF04964">
    <property type="entry name" value="Flp_Fap"/>
    <property type="match status" value="1"/>
</dbReference>
<evidence type="ECO:0000313" key="3">
    <source>
        <dbReference type="Proteomes" id="UP000281708"/>
    </source>
</evidence>
<reference evidence="2 3" key="1">
    <citation type="submission" date="2018-10" db="EMBL/GenBank/DDBJ databases">
        <title>Marmoricola sp. 4Q3S-7 whole genome shotgun sequence.</title>
        <authorList>
            <person name="Li F."/>
        </authorList>
    </citation>
    <scope>NUCLEOTIDE SEQUENCE [LARGE SCALE GENOMIC DNA]</scope>
    <source>
        <strain evidence="2 3">4Q3S-7</strain>
    </source>
</reference>
<name>A0A3L8P0M3_9ACTN</name>
<feature type="transmembrane region" description="Helical" evidence="1">
    <location>
        <begin position="21"/>
        <end position="43"/>
    </location>
</feature>
<evidence type="ECO:0000313" key="2">
    <source>
        <dbReference type="EMBL" id="RLV48467.1"/>
    </source>
</evidence>
<gene>
    <name evidence="2" type="ORF">D9V37_13875</name>
</gene>